<evidence type="ECO:0000313" key="1">
    <source>
        <dbReference type="EnsemblPlants" id="AVESA.00010b.r2.7CG0712050.1.CDS"/>
    </source>
</evidence>
<proteinExistence type="predicted"/>
<reference evidence="1" key="2">
    <citation type="submission" date="2025-09" db="UniProtKB">
        <authorList>
            <consortium name="EnsemblPlants"/>
        </authorList>
    </citation>
    <scope>IDENTIFICATION</scope>
</reference>
<accession>A0ACD6ABB6</accession>
<keyword evidence="2" id="KW-1185">Reference proteome</keyword>
<name>A0ACD6ABB6_AVESA</name>
<reference evidence="1" key="1">
    <citation type="submission" date="2021-05" db="EMBL/GenBank/DDBJ databases">
        <authorList>
            <person name="Scholz U."/>
            <person name="Mascher M."/>
            <person name="Fiebig A."/>
        </authorList>
    </citation>
    <scope>NUCLEOTIDE SEQUENCE [LARGE SCALE GENOMIC DNA]</scope>
</reference>
<dbReference type="EnsemblPlants" id="AVESA.00010b.r2.7CG0712050.1">
    <property type="protein sequence ID" value="AVESA.00010b.r2.7CG0712050.1.CDS"/>
    <property type="gene ID" value="AVESA.00010b.r2.7CG0712050"/>
</dbReference>
<evidence type="ECO:0000313" key="2">
    <source>
        <dbReference type="Proteomes" id="UP001732700"/>
    </source>
</evidence>
<dbReference type="Proteomes" id="UP001732700">
    <property type="component" value="Chromosome 7C"/>
</dbReference>
<sequence length="498" mass="55094">MAAPPSRRASPPVLPDELVEEILLRLPPDEPACLFRASVVCKTWGCAITHPSFRRRLHKLHGTAPVLGFLHNWLEERTPNFVRTTASAFSLAAPDRRFWRALDCRHGRAFFISEPENRDSSELLVWEPVTGAQQRVPFPPAFERMRPAVLIYPSAAVFCPADGCDHHGCHGGPFRVVFVFTVETDPDPEYGEYVTSACVYSSETGTWAELTSMHCDLGMDFGEYPCLLVGRSLVYFMSNDMAILEYDFASNELTEIHPPDYDSRFTLMLAKDGGLGLIQDLDSHLKLWSREALSDSSTDAPWVLSRVIYLDNLLPIGALVNAATSLFVSGFAEGANVIFVDTVVGLFTIDLLSERVSKVFGKNNFRQLIPVVGFYTPMVRDEHQDLPVSKASVEERGEEEKTVDQAQHLFDNGPNAIQDGTSSTRSNVQTMSSMTVAKVPPCGDAALESPGMDAALLYEVQDVTDPLGDVLKDCPKEESVKNSATTSRDDARNPRGDW</sequence>
<organism evidence="1 2">
    <name type="scientific">Avena sativa</name>
    <name type="common">Oat</name>
    <dbReference type="NCBI Taxonomy" id="4498"/>
    <lineage>
        <taxon>Eukaryota</taxon>
        <taxon>Viridiplantae</taxon>
        <taxon>Streptophyta</taxon>
        <taxon>Embryophyta</taxon>
        <taxon>Tracheophyta</taxon>
        <taxon>Spermatophyta</taxon>
        <taxon>Magnoliopsida</taxon>
        <taxon>Liliopsida</taxon>
        <taxon>Poales</taxon>
        <taxon>Poaceae</taxon>
        <taxon>BOP clade</taxon>
        <taxon>Pooideae</taxon>
        <taxon>Poodae</taxon>
        <taxon>Poeae</taxon>
        <taxon>Poeae Chloroplast Group 1 (Aveneae type)</taxon>
        <taxon>Aveninae</taxon>
        <taxon>Avena</taxon>
    </lineage>
</organism>
<protein>
    <submittedName>
        <fullName evidence="1">Uncharacterized protein</fullName>
    </submittedName>
</protein>